<gene>
    <name evidence="2" type="ORF">N656DRAFT_800395</name>
</gene>
<evidence type="ECO:0000313" key="2">
    <source>
        <dbReference type="EMBL" id="KAK4110147.1"/>
    </source>
</evidence>
<feature type="region of interest" description="Disordered" evidence="1">
    <location>
        <begin position="291"/>
        <end position="325"/>
    </location>
</feature>
<organism evidence="2 3">
    <name type="scientific">Canariomyces notabilis</name>
    <dbReference type="NCBI Taxonomy" id="2074819"/>
    <lineage>
        <taxon>Eukaryota</taxon>
        <taxon>Fungi</taxon>
        <taxon>Dikarya</taxon>
        <taxon>Ascomycota</taxon>
        <taxon>Pezizomycotina</taxon>
        <taxon>Sordariomycetes</taxon>
        <taxon>Sordariomycetidae</taxon>
        <taxon>Sordariales</taxon>
        <taxon>Chaetomiaceae</taxon>
        <taxon>Canariomyces</taxon>
    </lineage>
</organism>
<accession>A0AAN6QH51</accession>
<dbReference type="Proteomes" id="UP001302812">
    <property type="component" value="Unassembled WGS sequence"/>
</dbReference>
<protein>
    <submittedName>
        <fullName evidence="2">Uncharacterized protein</fullName>
    </submittedName>
</protein>
<reference evidence="2" key="2">
    <citation type="submission" date="2023-05" db="EMBL/GenBank/DDBJ databases">
        <authorList>
            <consortium name="Lawrence Berkeley National Laboratory"/>
            <person name="Steindorff A."/>
            <person name="Hensen N."/>
            <person name="Bonometti L."/>
            <person name="Westerberg I."/>
            <person name="Brannstrom I.O."/>
            <person name="Guillou S."/>
            <person name="Cros-Aarteil S."/>
            <person name="Calhoun S."/>
            <person name="Haridas S."/>
            <person name="Kuo A."/>
            <person name="Mondo S."/>
            <person name="Pangilinan J."/>
            <person name="Riley R."/>
            <person name="Labutti K."/>
            <person name="Andreopoulos B."/>
            <person name="Lipzen A."/>
            <person name="Chen C."/>
            <person name="Yanf M."/>
            <person name="Daum C."/>
            <person name="Ng V."/>
            <person name="Clum A."/>
            <person name="Ohm R."/>
            <person name="Martin F."/>
            <person name="Silar P."/>
            <person name="Natvig D."/>
            <person name="Lalanne C."/>
            <person name="Gautier V."/>
            <person name="Ament-Velasquez S.L."/>
            <person name="Kruys A."/>
            <person name="Hutchinson M.I."/>
            <person name="Powell A.J."/>
            <person name="Barry K."/>
            <person name="Miller A.N."/>
            <person name="Grigoriev I.V."/>
            <person name="Debuchy R."/>
            <person name="Gladieux P."/>
            <person name="Thoren M.H."/>
            <person name="Johannesson H."/>
        </authorList>
    </citation>
    <scope>NUCLEOTIDE SEQUENCE</scope>
    <source>
        <strain evidence="2">CBS 508.74</strain>
    </source>
</reference>
<sequence>MGGNAFSKVNGATGASPVTPTPNRATAPSATAAAAAAAAGNRNETKSPGDAIITIAMAARAFDEDAEAVKTQFCNIYAKGHDEGHARGYSKGYMDGYSAAMADLEAQRKEAGPTADQRAAALAATSALDIGNRSFSSPVWDAGTMATGPRRRAVSDHARPTRRSLLPAFLDRRSGNLDYYTPQNFVRSFNEEDPFTPSNVSETGVRYMDVAAQVYQEHYPNFPLPNIAEEDDDTPRAARFAPDTQLESVNPMDQAVFSPGSDYMSPSSYYTATGSPMPAAAQAIATANNNNRRHLNNPQHTSPHLHGTHPSTPTAHTTTSRPSSMSGTLYGIPPASAVNVIQPNFERPPLPPPPYPQMLANQRVSLPTASGRLMEDPYRLLVGPISQRSREEWSFDQGKQYFSARLDGVELCEFQPDIEGNVYVAILFSSPILAEVARGKIQNYPCGGVRLSSWIHKRIVH</sequence>
<dbReference type="EMBL" id="MU853352">
    <property type="protein sequence ID" value="KAK4110147.1"/>
    <property type="molecule type" value="Genomic_DNA"/>
</dbReference>
<dbReference type="GeneID" id="89942130"/>
<dbReference type="AlphaFoldDB" id="A0AAN6QH51"/>
<reference evidence="2" key="1">
    <citation type="journal article" date="2023" name="Mol. Phylogenet. Evol.">
        <title>Genome-scale phylogeny and comparative genomics of the fungal order Sordariales.</title>
        <authorList>
            <person name="Hensen N."/>
            <person name="Bonometti L."/>
            <person name="Westerberg I."/>
            <person name="Brannstrom I.O."/>
            <person name="Guillou S."/>
            <person name="Cros-Aarteil S."/>
            <person name="Calhoun S."/>
            <person name="Haridas S."/>
            <person name="Kuo A."/>
            <person name="Mondo S."/>
            <person name="Pangilinan J."/>
            <person name="Riley R."/>
            <person name="LaButti K."/>
            <person name="Andreopoulos B."/>
            <person name="Lipzen A."/>
            <person name="Chen C."/>
            <person name="Yan M."/>
            <person name="Daum C."/>
            <person name="Ng V."/>
            <person name="Clum A."/>
            <person name="Steindorff A."/>
            <person name="Ohm R.A."/>
            <person name="Martin F."/>
            <person name="Silar P."/>
            <person name="Natvig D.O."/>
            <person name="Lalanne C."/>
            <person name="Gautier V."/>
            <person name="Ament-Velasquez S.L."/>
            <person name="Kruys A."/>
            <person name="Hutchinson M.I."/>
            <person name="Powell A.J."/>
            <person name="Barry K."/>
            <person name="Miller A.N."/>
            <person name="Grigoriev I.V."/>
            <person name="Debuchy R."/>
            <person name="Gladieux P."/>
            <person name="Hiltunen Thoren M."/>
            <person name="Johannesson H."/>
        </authorList>
    </citation>
    <scope>NUCLEOTIDE SEQUENCE</scope>
    <source>
        <strain evidence="2">CBS 508.74</strain>
    </source>
</reference>
<evidence type="ECO:0000256" key="1">
    <source>
        <dbReference type="SAM" id="MobiDB-lite"/>
    </source>
</evidence>
<feature type="compositionally biased region" description="Low complexity" evidence="1">
    <location>
        <begin position="21"/>
        <end position="30"/>
    </location>
</feature>
<dbReference type="RefSeq" id="XP_064667717.1">
    <property type="nucleotide sequence ID" value="XM_064818005.1"/>
</dbReference>
<proteinExistence type="predicted"/>
<name>A0AAN6QH51_9PEZI</name>
<feature type="region of interest" description="Disordered" evidence="1">
    <location>
        <begin position="1"/>
        <end position="30"/>
    </location>
</feature>
<evidence type="ECO:0000313" key="3">
    <source>
        <dbReference type="Proteomes" id="UP001302812"/>
    </source>
</evidence>
<keyword evidence="3" id="KW-1185">Reference proteome</keyword>
<comment type="caution">
    <text evidence="2">The sequence shown here is derived from an EMBL/GenBank/DDBJ whole genome shotgun (WGS) entry which is preliminary data.</text>
</comment>
<feature type="compositionally biased region" description="Low complexity" evidence="1">
    <location>
        <begin position="308"/>
        <end position="324"/>
    </location>
</feature>